<comment type="caution">
    <text evidence="1">The sequence shown here is derived from an EMBL/GenBank/DDBJ whole genome shotgun (WGS) entry which is preliminary data.</text>
</comment>
<accession>A0ACC5RB13</accession>
<evidence type="ECO:0000313" key="2">
    <source>
        <dbReference type="Proteomes" id="UP000616151"/>
    </source>
</evidence>
<keyword evidence="2" id="KW-1185">Reference proteome</keyword>
<protein>
    <submittedName>
        <fullName evidence="1">D-amino acid dehydrogenase</fullName>
    </submittedName>
</protein>
<name>A0ACC5RB13_9HYPH</name>
<dbReference type="Proteomes" id="UP000616151">
    <property type="component" value="Unassembled WGS sequence"/>
</dbReference>
<organism evidence="1 2">
    <name type="scientific">Taklimakanibacter albus</name>
    <dbReference type="NCBI Taxonomy" id="2800327"/>
    <lineage>
        <taxon>Bacteria</taxon>
        <taxon>Pseudomonadati</taxon>
        <taxon>Pseudomonadota</taxon>
        <taxon>Alphaproteobacteria</taxon>
        <taxon>Hyphomicrobiales</taxon>
        <taxon>Aestuariivirgaceae</taxon>
        <taxon>Taklimakanibacter</taxon>
    </lineage>
</organism>
<dbReference type="EMBL" id="JAENHL010000008">
    <property type="protein sequence ID" value="MBK1869573.1"/>
    <property type="molecule type" value="Genomic_DNA"/>
</dbReference>
<proteinExistence type="predicted"/>
<sequence length="419" mass="44743">MKVIVLGAGVVGTATAYFLARHGVEVEVVERQPGAALETSFGNGGVIHASEVEPWSQPGMPLKVLKWLGQENAPLLVRYGALPKMWQWGLKFMANCTEERFRRNTLVNLRLALHSLAMLQKIRAETDIDYDLRTHGVLKIYTNAQSLRSGIATAKFLSGSGLTFAEADVAECVRRVPALQATAGSLVGGIYFPRDEIGDCHKFTTALAKRCAELGVTFHYGTTVQNLERGSNGITAVVTSRGVMRADRFVVAMGSFSALLLKQVGIRVPIYPVKGVTITVPGQAWPDRPSLPVIDDGRIFGLVPLGDRMRVSGSAEVASYDTTPSPARCQAILNNVVSVFPDFARCVDPATVKYWAGVRPVTPSGTPILGRAPIANLFIAAGHGHLGWTMGCGSGEVMAALVTGNAASIDTSGFALADH</sequence>
<evidence type="ECO:0000313" key="1">
    <source>
        <dbReference type="EMBL" id="MBK1869573.1"/>
    </source>
</evidence>
<reference evidence="1" key="1">
    <citation type="submission" date="2021-01" db="EMBL/GenBank/DDBJ databases">
        <authorList>
            <person name="Sun Q."/>
        </authorList>
    </citation>
    <scope>NUCLEOTIDE SEQUENCE</scope>
    <source>
        <strain evidence="1">YIM B02566</strain>
    </source>
</reference>
<gene>
    <name evidence="1" type="ORF">JHL16_24650</name>
</gene>